<keyword evidence="3" id="KW-1185">Reference proteome</keyword>
<sequence length="71" mass="8209">MESPVRPVSSSAGSWMLTLSLRHRELDQRLDLDLLLDRDRPAEQERHPRPLRPREEEALSGFEKLSSASTR</sequence>
<accession>A0A9D4PH27</accession>
<reference evidence="2" key="2">
    <citation type="submission" date="2021-09" db="EMBL/GenBank/DDBJ databases">
        <authorList>
            <person name="Jia N."/>
            <person name="Wang J."/>
            <person name="Shi W."/>
            <person name="Du L."/>
            <person name="Sun Y."/>
            <person name="Zhan W."/>
            <person name="Jiang J."/>
            <person name="Wang Q."/>
            <person name="Zhang B."/>
            <person name="Ji P."/>
            <person name="Sakyi L.B."/>
            <person name="Cui X."/>
            <person name="Yuan T."/>
            <person name="Jiang B."/>
            <person name="Yang W."/>
            <person name="Lam T.T.-Y."/>
            <person name="Chang Q."/>
            <person name="Ding S."/>
            <person name="Wang X."/>
            <person name="Zhu J."/>
            <person name="Ruan X."/>
            <person name="Zhao L."/>
            <person name="Wei J."/>
            <person name="Que T."/>
            <person name="Du C."/>
            <person name="Cheng J."/>
            <person name="Dai P."/>
            <person name="Han X."/>
            <person name="Huang E."/>
            <person name="Gao Y."/>
            <person name="Liu J."/>
            <person name="Shao H."/>
            <person name="Ye R."/>
            <person name="Li L."/>
            <person name="Wei W."/>
            <person name="Wang X."/>
            <person name="Wang C."/>
            <person name="Huo Q."/>
            <person name="Li W."/>
            <person name="Guo W."/>
            <person name="Chen H."/>
            <person name="Chen S."/>
            <person name="Zhou L."/>
            <person name="Zhou L."/>
            <person name="Ni X."/>
            <person name="Tian J."/>
            <person name="Zhou Y."/>
            <person name="Sheng Y."/>
            <person name="Liu T."/>
            <person name="Pan Y."/>
            <person name="Xia L."/>
            <person name="Li J."/>
            <person name="Zhao F."/>
            <person name="Cao W."/>
        </authorList>
    </citation>
    <scope>NUCLEOTIDE SEQUENCE</scope>
    <source>
        <strain evidence="2">Rsan-2018</strain>
        <tissue evidence="2">Larvae</tissue>
    </source>
</reference>
<protein>
    <submittedName>
        <fullName evidence="2">Uncharacterized protein</fullName>
    </submittedName>
</protein>
<dbReference type="EMBL" id="JABSTV010001254">
    <property type="protein sequence ID" value="KAH7939574.1"/>
    <property type="molecule type" value="Genomic_DNA"/>
</dbReference>
<comment type="caution">
    <text evidence="2">The sequence shown here is derived from an EMBL/GenBank/DDBJ whole genome shotgun (WGS) entry which is preliminary data.</text>
</comment>
<dbReference type="AlphaFoldDB" id="A0A9D4PH27"/>
<gene>
    <name evidence="2" type="ORF">HPB52_014097</name>
</gene>
<organism evidence="2 3">
    <name type="scientific">Rhipicephalus sanguineus</name>
    <name type="common">Brown dog tick</name>
    <name type="synonym">Ixodes sanguineus</name>
    <dbReference type="NCBI Taxonomy" id="34632"/>
    <lineage>
        <taxon>Eukaryota</taxon>
        <taxon>Metazoa</taxon>
        <taxon>Ecdysozoa</taxon>
        <taxon>Arthropoda</taxon>
        <taxon>Chelicerata</taxon>
        <taxon>Arachnida</taxon>
        <taxon>Acari</taxon>
        <taxon>Parasitiformes</taxon>
        <taxon>Ixodida</taxon>
        <taxon>Ixodoidea</taxon>
        <taxon>Ixodidae</taxon>
        <taxon>Rhipicephalinae</taxon>
        <taxon>Rhipicephalus</taxon>
        <taxon>Rhipicephalus</taxon>
    </lineage>
</organism>
<dbReference type="Proteomes" id="UP000821837">
    <property type="component" value="Chromosome 8"/>
</dbReference>
<evidence type="ECO:0000256" key="1">
    <source>
        <dbReference type="SAM" id="MobiDB-lite"/>
    </source>
</evidence>
<evidence type="ECO:0000313" key="2">
    <source>
        <dbReference type="EMBL" id="KAH7939574.1"/>
    </source>
</evidence>
<evidence type="ECO:0000313" key="3">
    <source>
        <dbReference type="Proteomes" id="UP000821837"/>
    </source>
</evidence>
<feature type="region of interest" description="Disordered" evidence="1">
    <location>
        <begin position="37"/>
        <end position="71"/>
    </location>
</feature>
<reference evidence="2" key="1">
    <citation type="journal article" date="2020" name="Cell">
        <title>Large-Scale Comparative Analyses of Tick Genomes Elucidate Their Genetic Diversity and Vector Capacities.</title>
        <authorList>
            <consortium name="Tick Genome and Microbiome Consortium (TIGMIC)"/>
            <person name="Jia N."/>
            <person name="Wang J."/>
            <person name="Shi W."/>
            <person name="Du L."/>
            <person name="Sun Y."/>
            <person name="Zhan W."/>
            <person name="Jiang J.F."/>
            <person name="Wang Q."/>
            <person name="Zhang B."/>
            <person name="Ji P."/>
            <person name="Bell-Sakyi L."/>
            <person name="Cui X.M."/>
            <person name="Yuan T.T."/>
            <person name="Jiang B.G."/>
            <person name="Yang W.F."/>
            <person name="Lam T.T."/>
            <person name="Chang Q.C."/>
            <person name="Ding S.J."/>
            <person name="Wang X.J."/>
            <person name="Zhu J.G."/>
            <person name="Ruan X.D."/>
            <person name="Zhao L."/>
            <person name="Wei J.T."/>
            <person name="Ye R.Z."/>
            <person name="Que T.C."/>
            <person name="Du C.H."/>
            <person name="Zhou Y.H."/>
            <person name="Cheng J.X."/>
            <person name="Dai P.F."/>
            <person name="Guo W.B."/>
            <person name="Han X.H."/>
            <person name="Huang E.J."/>
            <person name="Li L.F."/>
            <person name="Wei W."/>
            <person name="Gao Y.C."/>
            <person name="Liu J.Z."/>
            <person name="Shao H.Z."/>
            <person name="Wang X."/>
            <person name="Wang C.C."/>
            <person name="Yang T.C."/>
            <person name="Huo Q.B."/>
            <person name="Li W."/>
            <person name="Chen H.Y."/>
            <person name="Chen S.E."/>
            <person name="Zhou L.G."/>
            <person name="Ni X.B."/>
            <person name="Tian J.H."/>
            <person name="Sheng Y."/>
            <person name="Liu T."/>
            <person name="Pan Y.S."/>
            <person name="Xia L.Y."/>
            <person name="Li J."/>
            <person name="Zhao F."/>
            <person name="Cao W.C."/>
        </authorList>
    </citation>
    <scope>NUCLEOTIDE SEQUENCE</scope>
    <source>
        <strain evidence="2">Rsan-2018</strain>
    </source>
</reference>
<proteinExistence type="predicted"/>
<name>A0A9D4PH27_RHISA</name>
<feature type="compositionally biased region" description="Basic and acidic residues" evidence="1">
    <location>
        <begin position="37"/>
        <end position="57"/>
    </location>
</feature>